<dbReference type="Gene3D" id="3.90.550.10">
    <property type="entry name" value="Spore Coat Polysaccharide Biosynthesis Protein SpsA, Chain A"/>
    <property type="match status" value="1"/>
</dbReference>
<protein>
    <submittedName>
        <fullName evidence="6">Glycosyltransferase, group 2 family protein</fullName>
    </submittedName>
</protein>
<dbReference type="InterPro" id="IPR001173">
    <property type="entry name" value="Glyco_trans_2-like"/>
</dbReference>
<name>L1QNI8_9CLOT</name>
<dbReference type="PANTHER" id="PTHR43398:SF1">
    <property type="entry name" value="DOLICHOL-PHOSPHATE MANNOSYLTRANSFERASE SUBUNIT 1"/>
    <property type="match status" value="1"/>
</dbReference>
<evidence type="ECO:0000259" key="5">
    <source>
        <dbReference type="Pfam" id="PF00535"/>
    </source>
</evidence>
<keyword evidence="4" id="KW-1133">Transmembrane helix</keyword>
<feature type="domain" description="Glycosyltransferase 2-like" evidence="5">
    <location>
        <begin position="7"/>
        <end position="164"/>
    </location>
</feature>
<organism evidence="6 7">
    <name type="scientific">Clostridium celatum DSM 1785</name>
    <dbReference type="NCBI Taxonomy" id="545697"/>
    <lineage>
        <taxon>Bacteria</taxon>
        <taxon>Bacillati</taxon>
        <taxon>Bacillota</taxon>
        <taxon>Clostridia</taxon>
        <taxon>Eubacteriales</taxon>
        <taxon>Clostridiaceae</taxon>
        <taxon>Clostridium</taxon>
    </lineage>
</organism>
<sequence>MNKELLVIVPAYNEEKNIIAVVNDLKKELPFADVLVINDNSSDNTAKVLKEHNVDFVTTPFNLRYAGVVQTGFKYAVLKDYKYAAQFDGDGQHVGKELVKMYEIIKDSDLDIAIGSRFVEETEYNHAFFRKIGTIVFQKIIQFATKQKITDPTSGLQILSKRVYTRYSKMAHYPDYPDANLIIEMILNGYKIKEIPVQMKERVYGESMHAGIWGPFIYMLRMMYSIALVLIKYKDLLKARRRNK</sequence>
<dbReference type="InterPro" id="IPR039528">
    <property type="entry name" value="DPM1-like"/>
</dbReference>
<keyword evidence="2" id="KW-0328">Glycosyltransferase</keyword>
<keyword evidence="3 6" id="KW-0808">Transferase</keyword>
<evidence type="ECO:0000313" key="6">
    <source>
        <dbReference type="EMBL" id="EKY29486.1"/>
    </source>
</evidence>
<evidence type="ECO:0000256" key="4">
    <source>
        <dbReference type="SAM" id="Phobius"/>
    </source>
</evidence>
<proteinExistence type="inferred from homology"/>
<evidence type="ECO:0000256" key="1">
    <source>
        <dbReference type="ARBA" id="ARBA00006739"/>
    </source>
</evidence>
<comment type="caution">
    <text evidence="6">The sequence shown here is derived from an EMBL/GenBank/DDBJ whole genome shotgun (WGS) entry which is preliminary data.</text>
</comment>
<evidence type="ECO:0000313" key="7">
    <source>
        <dbReference type="Proteomes" id="UP000010420"/>
    </source>
</evidence>
<dbReference type="Proteomes" id="UP000010420">
    <property type="component" value="Unassembled WGS sequence"/>
</dbReference>
<comment type="similarity">
    <text evidence="1">Belongs to the glycosyltransferase 2 family.</text>
</comment>
<dbReference type="OrthoDB" id="9810303at2"/>
<dbReference type="CDD" id="cd04179">
    <property type="entry name" value="DPM_DPG-synthase_like"/>
    <property type="match status" value="1"/>
</dbReference>
<reference evidence="6 7" key="1">
    <citation type="submission" date="2012-05" db="EMBL/GenBank/DDBJ databases">
        <authorList>
            <person name="Weinstock G."/>
            <person name="Sodergren E."/>
            <person name="Lobos E.A."/>
            <person name="Fulton L."/>
            <person name="Fulton R."/>
            <person name="Courtney L."/>
            <person name="Fronick C."/>
            <person name="O'Laughlin M."/>
            <person name="Godfrey J."/>
            <person name="Wilson R.M."/>
            <person name="Miner T."/>
            <person name="Farmer C."/>
            <person name="Delehaunty K."/>
            <person name="Cordes M."/>
            <person name="Minx P."/>
            <person name="Tomlinson C."/>
            <person name="Chen J."/>
            <person name="Wollam A."/>
            <person name="Pepin K.H."/>
            <person name="Bhonagiri V."/>
            <person name="Zhang X."/>
            <person name="Suruliraj S."/>
            <person name="Warren W."/>
            <person name="Mitreva M."/>
            <person name="Mardis E.R."/>
            <person name="Wilson R.K."/>
        </authorList>
    </citation>
    <scope>NUCLEOTIDE SEQUENCE [LARGE SCALE GENOMIC DNA]</scope>
    <source>
        <strain evidence="6 7">DSM 1785</strain>
    </source>
</reference>
<dbReference type="InterPro" id="IPR029044">
    <property type="entry name" value="Nucleotide-diphossugar_trans"/>
</dbReference>
<evidence type="ECO:0000256" key="3">
    <source>
        <dbReference type="ARBA" id="ARBA00022679"/>
    </source>
</evidence>
<dbReference type="Pfam" id="PF00535">
    <property type="entry name" value="Glycos_transf_2"/>
    <property type="match status" value="1"/>
</dbReference>
<dbReference type="PATRIC" id="fig|545697.3.peg.190"/>
<accession>L1QNI8</accession>
<keyword evidence="4" id="KW-0472">Membrane</keyword>
<keyword evidence="7" id="KW-1185">Reference proteome</keyword>
<dbReference type="GO" id="GO:0004582">
    <property type="term" value="F:dolichyl-phosphate beta-D-mannosyltransferase activity"/>
    <property type="evidence" value="ECO:0007669"/>
    <property type="project" value="InterPro"/>
</dbReference>
<evidence type="ECO:0000256" key="2">
    <source>
        <dbReference type="ARBA" id="ARBA00022676"/>
    </source>
</evidence>
<dbReference type="AlphaFoldDB" id="L1QNI8"/>
<dbReference type="RefSeq" id="WP_005210010.1">
    <property type="nucleotide sequence ID" value="NZ_KB291602.1"/>
</dbReference>
<gene>
    <name evidence="6" type="ORF">HMPREF0216_00193</name>
</gene>
<dbReference type="PANTHER" id="PTHR43398">
    <property type="entry name" value="DOLICHOL-PHOSPHATE MANNOSYLTRANSFERASE SUBUNIT 1"/>
    <property type="match status" value="1"/>
</dbReference>
<dbReference type="STRING" id="545697.HMPREF0216_00193"/>
<keyword evidence="4" id="KW-0812">Transmembrane</keyword>
<dbReference type="HOGENOM" id="CLU_033536_7_4_9"/>
<feature type="transmembrane region" description="Helical" evidence="4">
    <location>
        <begin position="212"/>
        <end position="231"/>
    </location>
</feature>
<dbReference type="EMBL" id="AMEZ01000007">
    <property type="protein sequence ID" value="EKY29486.1"/>
    <property type="molecule type" value="Genomic_DNA"/>
</dbReference>
<dbReference type="SUPFAM" id="SSF53448">
    <property type="entry name" value="Nucleotide-diphospho-sugar transferases"/>
    <property type="match status" value="1"/>
</dbReference>
<dbReference type="eggNOG" id="COG1216">
    <property type="taxonomic scope" value="Bacteria"/>
</dbReference>